<gene>
    <name evidence="3" type="ORF">QJS04_geneDACA022504</name>
</gene>
<sequence length="136" mass="15936">MATLTRPINHPIPHRGLRATPQSLLKWGTNEKLIISILAHRKEAQRRLIRKCYSETYCEDLLKCLEKELSNDFETPLSMMPYWQMKVQGSEAQRTTSSLRYPVRCLRYKRSLEEDVASHTIGDFRKLLVPLVSSYR</sequence>
<evidence type="ECO:0000256" key="1">
    <source>
        <dbReference type="ARBA" id="ARBA00022737"/>
    </source>
</evidence>
<dbReference type="PANTHER" id="PTHR10502">
    <property type="entry name" value="ANNEXIN"/>
    <property type="match status" value="1"/>
</dbReference>
<dbReference type="InterPro" id="IPR037104">
    <property type="entry name" value="Annexin_sf"/>
</dbReference>
<evidence type="ECO:0000313" key="4">
    <source>
        <dbReference type="Proteomes" id="UP001179952"/>
    </source>
</evidence>
<name>A0AAV9A0X4_ACOGR</name>
<dbReference type="PROSITE" id="PS51897">
    <property type="entry name" value="ANNEXIN_2"/>
    <property type="match status" value="1"/>
</dbReference>
<dbReference type="GO" id="GO:0005886">
    <property type="term" value="C:plasma membrane"/>
    <property type="evidence" value="ECO:0007669"/>
    <property type="project" value="TreeGrafter"/>
</dbReference>
<dbReference type="InterPro" id="IPR018502">
    <property type="entry name" value="Annexin_repeat"/>
</dbReference>
<protein>
    <submittedName>
        <fullName evidence="3">Annexin D2</fullName>
    </submittedName>
</protein>
<reference evidence="3" key="2">
    <citation type="submission" date="2023-06" db="EMBL/GenBank/DDBJ databases">
        <authorList>
            <person name="Ma L."/>
            <person name="Liu K.-W."/>
            <person name="Li Z."/>
            <person name="Hsiao Y.-Y."/>
            <person name="Qi Y."/>
            <person name="Fu T."/>
            <person name="Tang G."/>
            <person name="Zhang D."/>
            <person name="Sun W.-H."/>
            <person name="Liu D.-K."/>
            <person name="Li Y."/>
            <person name="Chen G.-Z."/>
            <person name="Liu X.-D."/>
            <person name="Liao X.-Y."/>
            <person name="Jiang Y.-T."/>
            <person name="Yu X."/>
            <person name="Hao Y."/>
            <person name="Huang J."/>
            <person name="Zhao X.-W."/>
            <person name="Ke S."/>
            <person name="Chen Y.-Y."/>
            <person name="Wu W.-L."/>
            <person name="Hsu J.-L."/>
            <person name="Lin Y.-F."/>
            <person name="Huang M.-D."/>
            <person name="Li C.-Y."/>
            <person name="Huang L."/>
            <person name="Wang Z.-W."/>
            <person name="Zhao X."/>
            <person name="Zhong W.-Y."/>
            <person name="Peng D.-H."/>
            <person name="Ahmad S."/>
            <person name="Lan S."/>
            <person name="Zhang J.-S."/>
            <person name="Tsai W.-C."/>
            <person name="Van De Peer Y."/>
            <person name="Liu Z.-J."/>
        </authorList>
    </citation>
    <scope>NUCLEOTIDE SEQUENCE</scope>
    <source>
        <strain evidence="3">SCP</strain>
        <tissue evidence="3">Leaves</tissue>
    </source>
</reference>
<dbReference type="Gene3D" id="1.10.220.10">
    <property type="entry name" value="Annexin"/>
    <property type="match status" value="2"/>
</dbReference>
<keyword evidence="4" id="KW-1185">Reference proteome</keyword>
<dbReference type="Proteomes" id="UP001179952">
    <property type="component" value="Unassembled WGS sequence"/>
</dbReference>
<dbReference type="GO" id="GO:0009409">
    <property type="term" value="P:response to cold"/>
    <property type="evidence" value="ECO:0007669"/>
    <property type="project" value="TreeGrafter"/>
</dbReference>
<dbReference type="GO" id="GO:0009408">
    <property type="term" value="P:response to heat"/>
    <property type="evidence" value="ECO:0007669"/>
    <property type="project" value="TreeGrafter"/>
</dbReference>
<reference evidence="3" key="1">
    <citation type="journal article" date="2023" name="Nat. Commun.">
        <title>Diploid and tetraploid genomes of Acorus and the evolution of monocots.</title>
        <authorList>
            <person name="Ma L."/>
            <person name="Liu K.W."/>
            <person name="Li Z."/>
            <person name="Hsiao Y.Y."/>
            <person name="Qi Y."/>
            <person name="Fu T."/>
            <person name="Tang G.D."/>
            <person name="Zhang D."/>
            <person name="Sun W.H."/>
            <person name="Liu D.K."/>
            <person name="Li Y."/>
            <person name="Chen G.Z."/>
            <person name="Liu X.D."/>
            <person name="Liao X.Y."/>
            <person name="Jiang Y.T."/>
            <person name="Yu X."/>
            <person name="Hao Y."/>
            <person name="Huang J."/>
            <person name="Zhao X.W."/>
            <person name="Ke S."/>
            <person name="Chen Y.Y."/>
            <person name="Wu W.L."/>
            <person name="Hsu J.L."/>
            <person name="Lin Y.F."/>
            <person name="Huang M.D."/>
            <person name="Li C.Y."/>
            <person name="Huang L."/>
            <person name="Wang Z.W."/>
            <person name="Zhao X."/>
            <person name="Zhong W.Y."/>
            <person name="Peng D.H."/>
            <person name="Ahmad S."/>
            <person name="Lan S."/>
            <person name="Zhang J.S."/>
            <person name="Tsai W.C."/>
            <person name="Van de Peer Y."/>
            <person name="Liu Z.J."/>
        </authorList>
    </citation>
    <scope>NUCLEOTIDE SEQUENCE</scope>
    <source>
        <strain evidence="3">SCP</strain>
    </source>
</reference>
<comment type="caution">
    <text evidence="3">The sequence shown here is derived from an EMBL/GenBank/DDBJ whole genome shotgun (WGS) entry which is preliminary data.</text>
</comment>
<keyword evidence="1" id="KW-0677">Repeat</keyword>
<keyword evidence="2" id="KW-0041">Annexin</keyword>
<dbReference type="GO" id="GO:0001786">
    <property type="term" value="F:phosphatidylserine binding"/>
    <property type="evidence" value="ECO:0007669"/>
    <property type="project" value="TreeGrafter"/>
</dbReference>
<accession>A0AAV9A0X4</accession>
<dbReference type="AlphaFoldDB" id="A0AAV9A0X4"/>
<dbReference type="GO" id="GO:0005737">
    <property type="term" value="C:cytoplasm"/>
    <property type="evidence" value="ECO:0007669"/>
    <property type="project" value="TreeGrafter"/>
</dbReference>
<dbReference type="SMART" id="SM00335">
    <property type="entry name" value="ANX"/>
    <property type="match status" value="1"/>
</dbReference>
<proteinExistence type="predicted"/>
<organism evidence="3 4">
    <name type="scientific">Acorus gramineus</name>
    <name type="common">Dwarf sweet flag</name>
    <dbReference type="NCBI Taxonomy" id="55184"/>
    <lineage>
        <taxon>Eukaryota</taxon>
        <taxon>Viridiplantae</taxon>
        <taxon>Streptophyta</taxon>
        <taxon>Embryophyta</taxon>
        <taxon>Tracheophyta</taxon>
        <taxon>Spermatophyta</taxon>
        <taxon>Magnoliopsida</taxon>
        <taxon>Liliopsida</taxon>
        <taxon>Acoraceae</taxon>
        <taxon>Acorus</taxon>
    </lineage>
</organism>
<dbReference type="GO" id="GO:0009414">
    <property type="term" value="P:response to water deprivation"/>
    <property type="evidence" value="ECO:0007669"/>
    <property type="project" value="TreeGrafter"/>
</dbReference>
<dbReference type="PANTHER" id="PTHR10502:SF104">
    <property type="entry name" value="ANNEXIN D1"/>
    <property type="match status" value="1"/>
</dbReference>
<dbReference type="EMBL" id="JAUJYN010000022">
    <property type="protein sequence ID" value="KAK1258267.1"/>
    <property type="molecule type" value="Genomic_DNA"/>
</dbReference>
<dbReference type="Pfam" id="PF00191">
    <property type="entry name" value="Annexin"/>
    <property type="match status" value="1"/>
</dbReference>
<dbReference type="GO" id="GO:0005509">
    <property type="term" value="F:calcium ion binding"/>
    <property type="evidence" value="ECO:0007669"/>
    <property type="project" value="InterPro"/>
</dbReference>
<evidence type="ECO:0000313" key="3">
    <source>
        <dbReference type="EMBL" id="KAK1258267.1"/>
    </source>
</evidence>
<evidence type="ECO:0000256" key="2">
    <source>
        <dbReference type="ARBA" id="ARBA00023216"/>
    </source>
</evidence>
<dbReference type="GO" id="GO:0005544">
    <property type="term" value="F:calcium-dependent phospholipid binding"/>
    <property type="evidence" value="ECO:0007669"/>
    <property type="project" value="InterPro"/>
</dbReference>
<dbReference type="SUPFAM" id="SSF47874">
    <property type="entry name" value="Annexin"/>
    <property type="match status" value="1"/>
</dbReference>
<dbReference type="GO" id="GO:0009651">
    <property type="term" value="P:response to salt stress"/>
    <property type="evidence" value="ECO:0007669"/>
    <property type="project" value="TreeGrafter"/>
</dbReference>